<evidence type="ECO:0000313" key="3">
    <source>
        <dbReference type="Proteomes" id="UP000199415"/>
    </source>
</evidence>
<sequence length="84" mass="8692">MAEAKKDSNARNEESCACTQAWRIASDLRPLVTSFCARCQGTGPTCIVDQLVDAVDEAGETEEVPAGPVAPGDVRLSGSGPGRA</sequence>
<keyword evidence="3" id="KW-1185">Reference proteome</keyword>
<feature type="region of interest" description="Disordered" evidence="1">
    <location>
        <begin position="59"/>
        <end position="84"/>
    </location>
</feature>
<accession>A0A1G7RLD4</accession>
<proteinExistence type="predicted"/>
<evidence type="ECO:0000313" key="2">
    <source>
        <dbReference type="EMBL" id="SDG11485.1"/>
    </source>
</evidence>
<dbReference type="AlphaFoldDB" id="A0A1G7RLD4"/>
<gene>
    <name evidence="2" type="ORF">SAMN05216241_105178</name>
</gene>
<dbReference type="EMBL" id="FNCE01000005">
    <property type="protein sequence ID" value="SDG11485.1"/>
    <property type="molecule type" value="Genomic_DNA"/>
</dbReference>
<protein>
    <submittedName>
        <fullName evidence="2">Uncharacterized protein</fullName>
    </submittedName>
</protein>
<reference evidence="2 3" key="1">
    <citation type="submission" date="2016-10" db="EMBL/GenBank/DDBJ databases">
        <authorList>
            <person name="de Groot N.N."/>
        </authorList>
    </citation>
    <scope>NUCLEOTIDE SEQUENCE [LARGE SCALE GENOMIC DNA]</scope>
    <source>
        <strain evidence="2 3">DSM 25584</strain>
    </source>
</reference>
<organism evidence="2 3">
    <name type="scientific">Limimonas halophila</name>
    <dbReference type="NCBI Taxonomy" id="1082479"/>
    <lineage>
        <taxon>Bacteria</taxon>
        <taxon>Pseudomonadati</taxon>
        <taxon>Pseudomonadota</taxon>
        <taxon>Alphaproteobacteria</taxon>
        <taxon>Rhodospirillales</taxon>
        <taxon>Rhodovibrionaceae</taxon>
        <taxon>Limimonas</taxon>
    </lineage>
</organism>
<dbReference type="Proteomes" id="UP000199415">
    <property type="component" value="Unassembled WGS sequence"/>
</dbReference>
<evidence type="ECO:0000256" key="1">
    <source>
        <dbReference type="SAM" id="MobiDB-lite"/>
    </source>
</evidence>
<name>A0A1G7RLD4_9PROT</name>